<reference evidence="2" key="2">
    <citation type="submission" date="2023-10" db="EMBL/GenBank/DDBJ databases">
        <authorList>
            <person name="Choi B."/>
        </authorList>
    </citation>
    <scope>NUCLEOTIDE SEQUENCE</scope>
    <source>
        <strain evidence="2">UMB0763</strain>
    </source>
</reference>
<sequence length="135" mass="14422">MLAWPRVSPAGLRLISGGWALWSWITALAYLHKEPSSLDPVSMWLPLNLAWTWAFIALLLTLGAVLPRHGKTGKIARGCATLGTAFLAGMLAAFMVAYGLSDGRGWVSAKNYAALTVAAFICSRLLGRGHGEVAK</sequence>
<keyword evidence="1" id="KW-1133">Transmembrane helix</keyword>
<protein>
    <submittedName>
        <fullName evidence="2">Uncharacterized protein</fullName>
    </submittedName>
</protein>
<gene>
    <name evidence="2" type="ORF">CYJ47_02060</name>
</gene>
<feature type="transmembrane region" description="Helical" evidence="1">
    <location>
        <begin position="43"/>
        <end position="66"/>
    </location>
</feature>
<keyword evidence="1" id="KW-0812">Transmembrane</keyword>
<organism evidence="2 3">
    <name type="scientific">Corynebacterium pyruviciproducens</name>
    <dbReference type="NCBI Taxonomy" id="598660"/>
    <lineage>
        <taxon>Bacteria</taxon>
        <taxon>Bacillati</taxon>
        <taxon>Actinomycetota</taxon>
        <taxon>Actinomycetes</taxon>
        <taxon>Mycobacteriales</taxon>
        <taxon>Corynebacteriaceae</taxon>
        <taxon>Corynebacterium</taxon>
    </lineage>
</organism>
<dbReference type="RefSeq" id="WP_101679348.1">
    <property type="nucleotide sequence ID" value="NZ_CAUPGZ010000019.1"/>
</dbReference>
<dbReference type="KEGG" id="cpyr:CYJ47_02060"/>
<evidence type="ECO:0000313" key="3">
    <source>
        <dbReference type="Proteomes" id="UP000234560"/>
    </source>
</evidence>
<feature type="transmembrane region" description="Helical" evidence="1">
    <location>
        <begin position="78"/>
        <end position="100"/>
    </location>
</feature>
<feature type="transmembrane region" description="Helical" evidence="1">
    <location>
        <begin position="112"/>
        <end position="127"/>
    </location>
</feature>
<name>A0AAF0YXY7_9CORY</name>
<reference evidence="2" key="1">
    <citation type="submission" date="2017-12" db="EMBL/GenBank/DDBJ databases">
        <authorList>
            <person name="Thomas-White K."/>
            <person name="Wolfe A.J."/>
        </authorList>
    </citation>
    <scope>NUCLEOTIDE SEQUENCE</scope>
    <source>
        <strain evidence="2">UMB0763</strain>
    </source>
</reference>
<dbReference type="AlphaFoldDB" id="A0AAF0YXY7"/>
<feature type="transmembrane region" description="Helical" evidence="1">
    <location>
        <begin position="12"/>
        <end position="31"/>
    </location>
</feature>
<proteinExistence type="predicted"/>
<evidence type="ECO:0000256" key="1">
    <source>
        <dbReference type="SAM" id="Phobius"/>
    </source>
</evidence>
<evidence type="ECO:0000313" key="2">
    <source>
        <dbReference type="EMBL" id="WOT02580.1"/>
    </source>
</evidence>
<accession>A0AAF0YXY7</accession>
<dbReference type="EMBL" id="CP136958">
    <property type="protein sequence ID" value="WOT02580.1"/>
    <property type="molecule type" value="Genomic_DNA"/>
</dbReference>
<keyword evidence="1" id="KW-0472">Membrane</keyword>
<dbReference type="Proteomes" id="UP000234560">
    <property type="component" value="Chromosome"/>
</dbReference>